<organism evidence="1 2">
    <name type="scientific">Acidimangrovimonas pyrenivorans</name>
    <dbReference type="NCBI Taxonomy" id="2030798"/>
    <lineage>
        <taxon>Bacteria</taxon>
        <taxon>Pseudomonadati</taxon>
        <taxon>Pseudomonadota</taxon>
        <taxon>Alphaproteobacteria</taxon>
        <taxon>Rhodobacterales</taxon>
        <taxon>Paracoccaceae</taxon>
        <taxon>Acidimangrovimonas</taxon>
    </lineage>
</organism>
<protein>
    <submittedName>
        <fullName evidence="1">Uncharacterized protein</fullName>
    </submittedName>
</protein>
<sequence>MFDGKYVLAMILTALVGGIAIGASAGNTFLPSAACLQAPRAEP</sequence>
<name>A0ABV7AN88_9RHOB</name>
<accession>A0ABV7AN88</accession>
<proteinExistence type="predicted"/>
<reference evidence="2" key="1">
    <citation type="journal article" date="2019" name="Int. J. Syst. Evol. Microbiol.">
        <title>The Global Catalogue of Microorganisms (GCM) 10K type strain sequencing project: providing services to taxonomists for standard genome sequencing and annotation.</title>
        <authorList>
            <consortium name="The Broad Institute Genomics Platform"/>
            <consortium name="The Broad Institute Genome Sequencing Center for Infectious Disease"/>
            <person name="Wu L."/>
            <person name="Ma J."/>
        </authorList>
    </citation>
    <scope>NUCLEOTIDE SEQUENCE [LARGE SCALE GENOMIC DNA]</scope>
    <source>
        <strain evidence="2">KCTC 62192</strain>
    </source>
</reference>
<dbReference type="EMBL" id="JBHRSK010000021">
    <property type="protein sequence ID" value="MFC2970473.1"/>
    <property type="molecule type" value="Genomic_DNA"/>
</dbReference>
<dbReference type="Proteomes" id="UP001595443">
    <property type="component" value="Unassembled WGS sequence"/>
</dbReference>
<dbReference type="RefSeq" id="WP_377835476.1">
    <property type="nucleotide sequence ID" value="NZ_JBHRSK010000021.1"/>
</dbReference>
<evidence type="ECO:0000313" key="2">
    <source>
        <dbReference type="Proteomes" id="UP001595443"/>
    </source>
</evidence>
<comment type="caution">
    <text evidence="1">The sequence shown here is derived from an EMBL/GenBank/DDBJ whole genome shotgun (WGS) entry which is preliminary data.</text>
</comment>
<gene>
    <name evidence="1" type="ORF">ACFOES_20435</name>
</gene>
<keyword evidence="2" id="KW-1185">Reference proteome</keyword>
<evidence type="ECO:0000313" key="1">
    <source>
        <dbReference type="EMBL" id="MFC2970473.1"/>
    </source>
</evidence>